<reference evidence="1" key="1">
    <citation type="journal article" date="2023" name="Science">
        <title>Genome structures resolve the early diversification of teleost fishes.</title>
        <authorList>
            <person name="Parey E."/>
            <person name="Louis A."/>
            <person name="Montfort J."/>
            <person name="Bouchez O."/>
            <person name="Roques C."/>
            <person name="Iampietro C."/>
            <person name="Lluch J."/>
            <person name="Castinel A."/>
            <person name="Donnadieu C."/>
            <person name="Desvignes T."/>
            <person name="Floi Bucao C."/>
            <person name="Jouanno E."/>
            <person name="Wen M."/>
            <person name="Mejri S."/>
            <person name="Dirks R."/>
            <person name="Jansen H."/>
            <person name="Henkel C."/>
            <person name="Chen W.J."/>
            <person name="Zahm M."/>
            <person name="Cabau C."/>
            <person name="Klopp C."/>
            <person name="Thompson A.W."/>
            <person name="Robinson-Rechavi M."/>
            <person name="Braasch I."/>
            <person name="Lecointre G."/>
            <person name="Bobe J."/>
            <person name="Postlethwait J.H."/>
            <person name="Berthelot C."/>
            <person name="Roest Crollius H."/>
            <person name="Guiguen Y."/>
        </authorList>
    </citation>
    <scope>NUCLEOTIDE SEQUENCE</scope>
    <source>
        <strain evidence="1">WJC10195</strain>
    </source>
</reference>
<keyword evidence="2" id="KW-1185">Reference proteome</keyword>
<name>A0A9Q1E9G4_SYNKA</name>
<gene>
    <name evidence="1" type="ORF">SKAU_G00403160</name>
</gene>
<sequence>MLMNKLPRHSYADSINRNRKALDLKERKLTVGIIDRAVKGERNATHAAAPDTLIRYLLEMEPVSSGPNCRMNKHCHDPLTELSQPSNHAYLSRTLTRRAAPGADPVSMATASALQGHPRAHQSSVRPRLLFPQTAVRVPSPSLQRRLCYIQGRPAS</sequence>
<evidence type="ECO:0000313" key="2">
    <source>
        <dbReference type="Proteomes" id="UP001152622"/>
    </source>
</evidence>
<evidence type="ECO:0000313" key="1">
    <source>
        <dbReference type="EMBL" id="KAJ8334677.1"/>
    </source>
</evidence>
<comment type="caution">
    <text evidence="1">The sequence shown here is derived from an EMBL/GenBank/DDBJ whole genome shotgun (WGS) entry which is preliminary data.</text>
</comment>
<dbReference type="Proteomes" id="UP001152622">
    <property type="component" value="Chromosome 21"/>
</dbReference>
<proteinExistence type="predicted"/>
<protein>
    <submittedName>
        <fullName evidence="1">Uncharacterized protein</fullName>
    </submittedName>
</protein>
<accession>A0A9Q1E9G4</accession>
<dbReference type="AlphaFoldDB" id="A0A9Q1E9G4"/>
<dbReference type="EMBL" id="JAINUF010000021">
    <property type="protein sequence ID" value="KAJ8334677.1"/>
    <property type="molecule type" value="Genomic_DNA"/>
</dbReference>
<organism evidence="1 2">
    <name type="scientific">Synaphobranchus kaupii</name>
    <name type="common">Kaup's arrowtooth eel</name>
    <dbReference type="NCBI Taxonomy" id="118154"/>
    <lineage>
        <taxon>Eukaryota</taxon>
        <taxon>Metazoa</taxon>
        <taxon>Chordata</taxon>
        <taxon>Craniata</taxon>
        <taxon>Vertebrata</taxon>
        <taxon>Euteleostomi</taxon>
        <taxon>Actinopterygii</taxon>
        <taxon>Neopterygii</taxon>
        <taxon>Teleostei</taxon>
        <taxon>Anguilliformes</taxon>
        <taxon>Synaphobranchidae</taxon>
        <taxon>Synaphobranchus</taxon>
    </lineage>
</organism>